<evidence type="ECO:0000313" key="2">
    <source>
        <dbReference type="Proteomes" id="UP000589351"/>
    </source>
</evidence>
<dbReference type="InterPro" id="IPR020260">
    <property type="entry name" value="Uncharacterised_YueH"/>
</dbReference>
<reference evidence="1 2" key="1">
    <citation type="submission" date="2020-07" db="EMBL/GenBank/DDBJ databases">
        <authorList>
            <person name="Criscuolo A."/>
        </authorList>
    </citation>
    <scope>NUCLEOTIDE SEQUENCE [LARGE SCALE GENOMIC DNA]</scope>
    <source>
        <strain evidence="1">CIP111649</strain>
    </source>
</reference>
<evidence type="ECO:0000313" key="1">
    <source>
        <dbReference type="EMBL" id="CAD2079801.1"/>
    </source>
</evidence>
<protein>
    <recommendedName>
        <fullName evidence="3">YueH-like protein</fullName>
    </recommendedName>
</protein>
<dbReference type="AlphaFoldDB" id="A0A6V7RN92"/>
<name>A0A6V7RN92_9STAP</name>
<keyword evidence="2" id="KW-1185">Reference proteome</keyword>
<comment type="caution">
    <text evidence="1">The sequence shown here is derived from an EMBL/GenBank/DDBJ whole genome shotgun (WGS) entry which is preliminary data.</text>
</comment>
<dbReference type="Pfam" id="PF14166">
    <property type="entry name" value="YueH"/>
    <property type="match status" value="1"/>
</dbReference>
<accession>A0A6V7RN92</accession>
<evidence type="ECO:0008006" key="3">
    <source>
        <dbReference type="Google" id="ProtNLM"/>
    </source>
</evidence>
<sequence>MKTASLKINNTLSTVYIMDYDNSYIISIPDITFSMKVNQEVTEEELFEEVVMYLFAFMDQDESEAASSIICSAIREI</sequence>
<dbReference type="Proteomes" id="UP000589351">
    <property type="component" value="Unassembled WGS sequence"/>
</dbReference>
<organism evidence="1 2">
    <name type="scientific">Jeotgalicoccus meleagridis</name>
    <dbReference type="NCBI Taxonomy" id="2759181"/>
    <lineage>
        <taxon>Bacteria</taxon>
        <taxon>Bacillati</taxon>
        <taxon>Bacillota</taxon>
        <taxon>Bacilli</taxon>
        <taxon>Bacillales</taxon>
        <taxon>Staphylococcaceae</taxon>
        <taxon>Jeotgalicoccus</taxon>
    </lineage>
</organism>
<gene>
    <name evidence="1" type="ORF">JEODO184_01762</name>
</gene>
<proteinExistence type="predicted"/>
<dbReference type="EMBL" id="CAJEWD010000008">
    <property type="protein sequence ID" value="CAD2079801.1"/>
    <property type="molecule type" value="Genomic_DNA"/>
</dbReference>